<accession>A0ABS6QZM1</accession>
<protein>
    <submittedName>
        <fullName evidence="1">Uncharacterized protein</fullName>
    </submittedName>
</protein>
<proteinExistence type="predicted"/>
<sequence>MKRSRHDDDNRGFLFATGQLSKVERTGQTRNFDYFPKKSRPAGASLKPSDVPALVAKALAGAGPIKQGEAFEHFLAVVCDNYRFHAFHFIIAAPRSVGGRRRAVLLSERTLNGNVEMASAYATRLVEYAAALGNPRVMISVLSFCCDLARCLTRSVPNSMEWADAKVQWPPECESLRGQYQDNYALGFERYKQASATKAIKCPPLDALAGQVAAMSPSIDGQGRVALTRPGDRMDRELEALCLLYLDEERERLAGDPRATLLAG</sequence>
<gene>
    <name evidence="1" type="ORF">KVG88_30315</name>
</gene>
<dbReference type="EMBL" id="JAHSTU010000014">
    <property type="protein sequence ID" value="MBV4524371.1"/>
    <property type="molecule type" value="Genomic_DNA"/>
</dbReference>
<keyword evidence="2" id="KW-1185">Reference proteome</keyword>
<organism evidence="1 2">
    <name type="scientific">Pseudomonas azerbaijanoccidentalis</name>
    <dbReference type="NCBI Taxonomy" id="2842347"/>
    <lineage>
        <taxon>Bacteria</taxon>
        <taxon>Pseudomonadati</taxon>
        <taxon>Pseudomonadota</taxon>
        <taxon>Gammaproteobacteria</taxon>
        <taxon>Pseudomonadales</taxon>
        <taxon>Pseudomonadaceae</taxon>
        <taxon>Pseudomonas</taxon>
    </lineage>
</organism>
<evidence type="ECO:0000313" key="2">
    <source>
        <dbReference type="Proteomes" id="UP001049200"/>
    </source>
</evidence>
<reference evidence="1" key="1">
    <citation type="submission" date="2021-06" db="EMBL/GenBank/DDBJ databases">
        <title>Updating the genus Pseudomonas: Description of 43 new species and partition of the Pseudomonas putida group.</title>
        <authorList>
            <person name="Girard L."/>
            <person name="Lood C."/>
            <person name="Vandamme P."/>
            <person name="Rokni-Zadeh H."/>
            <person name="Van Noort V."/>
            <person name="Hofte M."/>
            <person name="Lavigne R."/>
            <person name="De Mot R."/>
        </authorList>
    </citation>
    <scope>NUCLEOTIDE SEQUENCE</scope>
    <source>
        <strain evidence="1">SWRI74</strain>
    </source>
</reference>
<name>A0ABS6QZM1_9PSED</name>
<dbReference type="Proteomes" id="UP001049200">
    <property type="component" value="Unassembled WGS sequence"/>
</dbReference>
<dbReference type="RefSeq" id="WP_217873572.1">
    <property type="nucleotide sequence ID" value="NZ_JAHSTU010000014.1"/>
</dbReference>
<evidence type="ECO:0000313" key="1">
    <source>
        <dbReference type="EMBL" id="MBV4524371.1"/>
    </source>
</evidence>
<comment type="caution">
    <text evidence="1">The sequence shown here is derived from an EMBL/GenBank/DDBJ whole genome shotgun (WGS) entry which is preliminary data.</text>
</comment>